<dbReference type="OrthoDB" id="9892154at2"/>
<evidence type="ECO:0008006" key="4">
    <source>
        <dbReference type="Google" id="ProtNLM"/>
    </source>
</evidence>
<dbReference type="EMBL" id="PQVF01000004">
    <property type="protein sequence ID" value="POY37496.1"/>
    <property type="molecule type" value="Genomic_DNA"/>
</dbReference>
<reference evidence="2 3" key="1">
    <citation type="submission" date="2018-01" db="EMBL/GenBank/DDBJ databases">
        <authorList>
            <person name="Gaut B.S."/>
            <person name="Morton B.R."/>
            <person name="Clegg M.T."/>
            <person name="Duvall M.R."/>
        </authorList>
    </citation>
    <scope>NUCLEOTIDE SEQUENCE [LARGE SCALE GENOMIC DNA]</scope>
    <source>
        <strain evidence="2 3">HR-AV</strain>
    </source>
</reference>
<keyword evidence="3" id="KW-1185">Reference proteome</keyword>
<feature type="signal peptide" evidence="1">
    <location>
        <begin position="1"/>
        <end position="19"/>
    </location>
</feature>
<feature type="chain" id="PRO_5015770820" description="Lipoprotein" evidence="1">
    <location>
        <begin position="20"/>
        <end position="117"/>
    </location>
</feature>
<evidence type="ECO:0000313" key="2">
    <source>
        <dbReference type="EMBL" id="POY37496.1"/>
    </source>
</evidence>
<comment type="caution">
    <text evidence="2">The sequence shown here is derived from an EMBL/GenBank/DDBJ whole genome shotgun (WGS) entry which is preliminary data.</text>
</comment>
<keyword evidence="1" id="KW-0732">Signal</keyword>
<dbReference type="PROSITE" id="PS51257">
    <property type="entry name" value="PROKAR_LIPOPROTEIN"/>
    <property type="match status" value="1"/>
</dbReference>
<organism evidence="2 3">
    <name type="scientific">Solitalea longa</name>
    <dbReference type="NCBI Taxonomy" id="2079460"/>
    <lineage>
        <taxon>Bacteria</taxon>
        <taxon>Pseudomonadati</taxon>
        <taxon>Bacteroidota</taxon>
        <taxon>Sphingobacteriia</taxon>
        <taxon>Sphingobacteriales</taxon>
        <taxon>Sphingobacteriaceae</taxon>
        <taxon>Solitalea</taxon>
    </lineage>
</organism>
<name>A0A2S5A4N2_9SPHI</name>
<accession>A0A2S5A4N2</accession>
<dbReference type="AlphaFoldDB" id="A0A2S5A4N2"/>
<dbReference type="RefSeq" id="WP_103788403.1">
    <property type="nucleotide sequence ID" value="NZ_PQVF01000004.1"/>
</dbReference>
<evidence type="ECO:0000313" key="3">
    <source>
        <dbReference type="Proteomes" id="UP000236893"/>
    </source>
</evidence>
<proteinExistence type="predicted"/>
<sequence>MKYLLFSPLLLFLTGCFQADCKEQEEFYKPVNVHFRITKKYNYNHSSWLEGIDSTGKVQKFQYYGIFFFINHANIGDFISKDSNDLRFVLTTDSLRYTYTWDCNPQESLVTIDTLKK</sequence>
<evidence type="ECO:0000256" key="1">
    <source>
        <dbReference type="SAM" id="SignalP"/>
    </source>
</evidence>
<dbReference type="Proteomes" id="UP000236893">
    <property type="component" value="Unassembled WGS sequence"/>
</dbReference>
<protein>
    <recommendedName>
        <fullName evidence="4">Lipoprotein</fullName>
    </recommendedName>
</protein>
<gene>
    <name evidence="2" type="ORF">C3K47_06955</name>
</gene>